<keyword evidence="1" id="KW-1133">Transmembrane helix</keyword>
<proteinExistence type="predicted"/>
<dbReference type="EMBL" id="MN740301">
    <property type="protein sequence ID" value="QHT99094.1"/>
    <property type="molecule type" value="Genomic_DNA"/>
</dbReference>
<accession>A0A6C0J0A9</accession>
<evidence type="ECO:0000313" key="2">
    <source>
        <dbReference type="EMBL" id="QHT99094.1"/>
    </source>
</evidence>
<keyword evidence="1" id="KW-0812">Transmembrane</keyword>
<protein>
    <submittedName>
        <fullName evidence="2">Uncharacterized protein</fullName>
    </submittedName>
</protein>
<name>A0A6C0J0A9_9ZZZZ</name>
<organism evidence="2">
    <name type="scientific">viral metagenome</name>
    <dbReference type="NCBI Taxonomy" id="1070528"/>
    <lineage>
        <taxon>unclassified sequences</taxon>
        <taxon>metagenomes</taxon>
        <taxon>organismal metagenomes</taxon>
    </lineage>
</organism>
<feature type="transmembrane region" description="Helical" evidence="1">
    <location>
        <begin position="12"/>
        <end position="30"/>
    </location>
</feature>
<evidence type="ECO:0000256" key="1">
    <source>
        <dbReference type="SAM" id="Phobius"/>
    </source>
</evidence>
<dbReference type="AlphaFoldDB" id="A0A6C0J0A9"/>
<reference evidence="2" key="1">
    <citation type="journal article" date="2020" name="Nature">
        <title>Giant virus diversity and host interactions through global metagenomics.</title>
        <authorList>
            <person name="Schulz F."/>
            <person name="Roux S."/>
            <person name="Paez-Espino D."/>
            <person name="Jungbluth S."/>
            <person name="Walsh D.A."/>
            <person name="Denef V.J."/>
            <person name="McMahon K.D."/>
            <person name="Konstantinidis K.T."/>
            <person name="Eloe-Fadrosh E.A."/>
            <person name="Kyrpides N.C."/>
            <person name="Woyke T."/>
        </authorList>
    </citation>
    <scope>NUCLEOTIDE SEQUENCE</scope>
    <source>
        <strain evidence="2">GVMAG-M-3300025695-21</strain>
    </source>
</reference>
<sequence length="31" mass="3895">MISIIIELYNLFFYLIYAKNEYIILVLLYYE</sequence>
<keyword evidence="1" id="KW-0472">Membrane</keyword>